<feature type="binding site" evidence="6">
    <location>
        <position position="190"/>
    </location>
    <ligand>
        <name>substrate</name>
    </ligand>
</feature>
<feature type="binding site" evidence="6">
    <location>
        <position position="156"/>
    </location>
    <ligand>
        <name>NADP(+)</name>
        <dbReference type="ChEBI" id="CHEBI:58349"/>
    </ligand>
</feature>
<evidence type="ECO:0000256" key="1">
    <source>
        <dbReference type="ARBA" id="ARBA00004937"/>
    </source>
</evidence>
<keyword evidence="4 6" id="KW-0560">Oxidoreductase</keyword>
<evidence type="ECO:0000313" key="8">
    <source>
        <dbReference type="EMBL" id="PIT98476.1"/>
    </source>
</evidence>
<evidence type="ECO:0000256" key="3">
    <source>
        <dbReference type="ARBA" id="ARBA00022857"/>
    </source>
</evidence>
<dbReference type="EMBL" id="PEZP01000005">
    <property type="protein sequence ID" value="PIT98476.1"/>
    <property type="molecule type" value="Genomic_DNA"/>
</dbReference>
<dbReference type="SUPFAM" id="SSF55347">
    <property type="entry name" value="Glyceraldehyde-3-phosphate dehydrogenase-like, C-terminal domain"/>
    <property type="match status" value="1"/>
</dbReference>
<dbReference type="Pfam" id="PF03446">
    <property type="entry name" value="NAD_binding_2"/>
    <property type="match status" value="1"/>
</dbReference>
<evidence type="ECO:0000256" key="2">
    <source>
        <dbReference type="ARBA" id="ARBA00022526"/>
    </source>
</evidence>
<sequence length="788" mass="86736">MDTTSSRQSVFPTILVMLGATGDLARRKLIPALWELQTGGYLPPLFQTVGVSKDALSDKQWQAWIRDVLGESSPAAEAFCRKFVYVQGQFERAELYRELAARLGRQDGQWQTCANKLFYLAVPPPLYQTIFQHLADSGLTEPCSPEEGWTRVAVEKPFGKDLQTAQELDALLGRLFKEEQIYRVDHYLGKDTVRNVLAFRFSNTFLTPAWDSRSIASIAVSLRETGDILERGSFYDGVGALRDVGQNHLLQLLALFLMENPGAFDAQSIRRERARVLEALTIMDGQDAAQQTVRGQYTGYRQAAGVSPDSDTETYFRLLASVHSSQWRGVPLILESGKSLSRSVTEVAVTFRHHTPCLCPPEAGRHYTNVLTYRIQPDEAVHMSFWVKRPGDQMVIEEKSFVFDYGRAYGGSFIPAYTKLLLDIIRGDQTLFVSTDEIMASWRFVDPIERAWRRGVTPLEAYTPGSDGPTTELPRAGGPEKHLGYIGLGKMGSNMVARLLDHGWQVTATDPDAAVLRRAHKAGAQTAATAAAVVHQLQRPARTVREPAGGRLIWIMVPHDVVDTVLAEITPLLAAGDIVIDGGNSFYKDSVRRAEALVAHGVYFLDVGVSGGPSGARAGACLMVGGDRAVYKQLTGLFADLSVAAGFDYMGQSGAGHFVKMVHNGIEYGMMQALAEGFTVLKASPFLLDLARTAHVYNRGSVIESSLVRWLKDAYDRFGPELDSVSGSVSHSGEGQWMVEAARELGIPVKVIEDSLQFRIESQQQPNYTGQVVSALRHMFGGHAVTKK</sequence>
<protein>
    <recommendedName>
        <fullName evidence="6">Glucose-6-phosphate 1-dehydrogenase</fullName>
        <shortName evidence="6">G6PD</shortName>
        <ecNumber evidence="6">1.1.1.49</ecNumber>
    </recommendedName>
</protein>
<dbReference type="GO" id="GO:0016054">
    <property type="term" value="P:organic acid catabolic process"/>
    <property type="evidence" value="ECO:0007669"/>
    <property type="project" value="UniProtKB-ARBA"/>
</dbReference>
<dbReference type="NCBIfam" id="NF007161">
    <property type="entry name" value="PRK09599.1"/>
    <property type="match status" value="1"/>
</dbReference>
<evidence type="ECO:0000313" key="9">
    <source>
        <dbReference type="Proteomes" id="UP000230731"/>
    </source>
</evidence>
<dbReference type="InterPro" id="IPR022674">
    <property type="entry name" value="G6P_DH_NAD-bd"/>
</dbReference>
<dbReference type="HAMAP" id="MF_00966">
    <property type="entry name" value="G6PD"/>
    <property type="match status" value="1"/>
</dbReference>
<name>A0A2M6X0A2_9BACT</name>
<feature type="binding site" evidence="6">
    <location>
        <begin position="19"/>
        <end position="26"/>
    </location>
    <ligand>
        <name>NADP(+)</name>
        <dbReference type="ChEBI" id="CHEBI:58349"/>
    </ligand>
</feature>
<dbReference type="GO" id="GO:0004616">
    <property type="term" value="F:phosphogluconate dehydrogenase (decarboxylating) activity"/>
    <property type="evidence" value="ECO:0007669"/>
    <property type="project" value="InterPro"/>
</dbReference>
<gene>
    <name evidence="6" type="primary">zwf</name>
    <name evidence="8" type="ORF">COT71_00500</name>
</gene>
<comment type="similarity">
    <text evidence="6">Belongs to the glucose-6-phosphate dehydrogenase family.</text>
</comment>
<dbReference type="GO" id="GO:0004345">
    <property type="term" value="F:glucose-6-phosphate dehydrogenase activity"/>
    <property type="evidence" value="ECO:0007669"/>
    <property type="project" value="UniProtKB-UniRule"/>
</dbReference>
<dbReference type="InterPro" id="IPR008927">
    <property type="entry name" value="6-PGluconate_DH-like_C_sf"/>
</dbReference>
<feature type="active site" description="Proton acceptor" evidence="6">
    <location>
        <position position="248"/>
    </location>
</feature>
<evidence type="ECO:0000256" key="4">
    <source>
        <dbReference type="ARBA" id="ARBA00023002"/>
    </source>
</evidence>
<proteinExistence type="inferred from homology"/>
<dbReference type="SUPFAM" id="SSF51735">
    <property type="entry name" value="NAD(P)-binding Rossmann-fold domains"/>
    <property type="match status" value="2"/>
</dbReference>
<dbReference type="GO" id="GO:0009051">
    <property type="term" value="P:pentose-phosphate shunt, oxidative branch"/>
    <property type="evidence" value="ECO:0007669"/>
    <property type="project" value="TreeGrafter"/>
</dbReference>
<dbReference type="InterPro" id="IPR006114">
    <property type="entry name" value="6PGDH_C"/>
</dbReference>
<dbReference type="NCBIfam" id="TIGR00871">
    <property type="entry name" value="zwf"/>
    <property type="match status" value="1"/>
</dbReference>
<dbReference type="GO" id="GO:0006006">
    <property type="term" value="P:glucose metabolic process"/>
    <property type="evidence" value="ECO:0007669"/>
    <property type="project" value="UniProtKB-KW"/>
</dbReference>
<dbReference type="SUPFAM" id="SSF48179">
    <property type="entry name" value="6-phosphogluconate dehydrogenase C-terminal domain-like"/>
    <property type="match status" value="1"/>
</dbReference>
<feature type="domain" description="6-phosphogluconate dehydrogenase C-terminal" evidence="7">
    <location>
        <begin position="656"/>
        <end position="784"/>
    </location>
</feature>
<feature type="binding site" evidence="6">
    <location>
        <position position="186"/>
    </location>
    <ligand>
        <name>substrate</name>
    </ligand>
</feature>
<dbReference type="Gene3D" id="1.10.1040.10">
    <property type="entry name" value="N-(1-d-carboxylethyl)-l-norvaline Dehydrogenase, domain 2"/>
    <property type="match status" value="1"/>
</dbReference>
<dbReference type="Gene3D" id="3.40.50.720">
    <property type="entry name" value="NAD(P)-binding Rossmann-like Domain"/>
    <property type="match status" value="2"/>
</dbReference>
<comment type="caution">
    <text evidence="8">The sequence shown here is derived from an EMBL/GenBank/DDBJ whole genome shotgun (WGS) entry which is preliminary data.</text>
</comment>
<dbReference type="UniPathway" id="UPA00115">
    <property type="reaction ID" value="UER00408"/>
</dbReference>
<feature type="binding site" evidence="6">
    <location>
        <position position="243"/>
    </location>
    <ligand>
        <name>substrate</name>
    </ligand>
</feature>
<dbReference type="Pfam" id="PF02781">
    <property type="entry name" value="G6PD_C"/>
    <property type="match status" value="1"/>
</dbReference>
<dbReference type="PANTHER" id="PTHR23429:SF0">
    <property type="entry name" value="GLUCOSE-6-PHOSPHATE 1-DEHYDROGENASE"/>
    <property type="match status" value="1"/>
</dbReference>
<feature type="binding site" evidence="6">
    <location>
        <position position="338"/>
    </location>
    <ligand>
        <name>substrate</name>
    </ligand>
</feature>
<dbReference type="InterPro" id="IPR022675">
    <property type="entry name" value="G6P_DH_C"/>
</dbReference>
<dbReference type="InterPro" id="IPR006115">
    <property type="entry name" value="6PGDH_NADP-bd"/>
</dbReference>
<dbReference type="EC" id="1.1.1.49" evidence="6"/>
<comment type="pathway">
    <text evidence="1 6">Carbohydrate degradation; pentose phosphate pathway; D-ribulose 5-phosphate from D-glucose 6-phosphate (oxidative stage): step 1/3.</text>
</comment>
<dbReference type="GO" id="GO:0005829">
    <property type="term" value="C:cytosol"/>
    <property type="evidence" value="ECO:0007669"/>
    <property type="project" value="TreeGrafter"/>
</dbReference>
<dbReference type="PANTHER" id="PTHR23429">
    <property type="entry name" value="GLUCOSE-6-PHOSPHATE 1-DEHYDROGENASE G6PD"/>
    <property type="match status" value="1"/>
</dbReference>
<dbReference type="Pfam" id="PF00393">
    <property type="entry name" value="6PGD"/>
    <property type="match status" value="1"/>
</dbReference>
<dbReference type="SMART" id="SM01350">
    <property type="entry name" value="6PGD"/>
    <property type="match status" value="1"/>
</dbReference>
<evidence type="ECO:0000259" key="7">
    <source>
        <dbReference type="SMART" id="SM01350"/>
    </source>
</evidence>
<accession>A0A2M6X0A2</accession>
<dbReference type="Pfam" id="PF00479">
    <property type="entry name" value="G6PD_N"/>
    <property type="match status" value="1"/>
</dbReference>
<comment type="catalytic activity">
    <reaction evidence="6">
        <text>D-glucose 6-phosphate + NADP(+) = 6-phospho-D-glucono-1,5-lactone + NADPH + H(+)</text>
        <dbReference type="Rhea" id="RHEA:15841"/>
        <dbReference type="ChEBI" id="CHEBI:15378"/>
        <dbReference type="ChEBI" id="CHEBI:57783"/>
        <dbReference type="ChEBI" id="CHEBI:57955"/>
        <dbReference type="ChEBI" id="CHEBI:58349"/>
        <dbReference type="ChEBI" id="CHEBI:61548"/>
        <dbReference type="EC" id="1.1.1.49"/>
    </reaction>
</comment>
<dbReference type="GO" id="GO:0050661">
    <property type="term" value="F:NADP binding"/>
    <property type="evidence" value="ECO:0007669"/>
    <property type="project" value="UniProtKB-UniRule"/>
</dbReference>
<evidence type="ECO:0000256" key="6">
    <source>
        <dbReference type="HAMAP-Rule" id="MF_00966"/>
    </source>
</evidence>
<evidence type="ECO:0000256" key="5">
    <source>
        <dbReference type="ARBA" id="ARBA00023277"/>
    </source>
</evidence>
<comment type="function">
    <text evidence="6">Catalyzes the oxidation of glucose 6-phosphate to 6-phosphogluconolactone.</text>
</comment>
<dbReference type="Gene3D" id="3.30.360.10">
    <property type="entry name" value="Dihydrodipicolinate Reductase, domain 2"/>
    <property type="match status" value="1"/>
</dbReference>
<dbReference type="InterPro" id="IPR001282">
    <property type="entry name" value="G6P_DH"/>
</dbReference>
<comment type="caution">
    <text evidence="6">Lacks conserved residue(s) required for the propagation of feature annotation.</text>
</comment>
<dbReference type="InterPro" id="IPR004849">
    <property type="entry name" value="6DGDH_YqeC"/>
</dbReference>
<dbReference type="InterPro" id="IPR002204">
    <property type="entry name" value="3-OH-isobutyrate_DH-rel_CS"/>
</dbReference>
<dbReference type="Proteomes" id="UP000230731">
    <property type="component" value="Unassembled WGS sequence"/>
</dbReference>
<keyword evidence="5 6" id="KW-0119">Carbohydrate metabolism</keyword>
<dbReference type="NCBIfam" id="TIGR00872">
    <property type="entry name" value="gnd_rel"/>
    <property type="match status" value="1"/>
</dbReference>
<feature type="binding site" evidence="6">
    <location>
        <position position="224"/>
    </location>
    <ligand>
        <name>substrate</name>
    </ligand>
</feature>
<keyword evidence="2 6" id="KW-0313">Glucose metabolism</keyword>
<reference evidence="9" key="1">
    <citation type="submission" date="2017-09" db="EMBL/GenBank/DDBJ databases">
        <title>Depth-based differentiation of microbial function through sediment-hosted aquifers and enrichment of novel symbionts in the deep terrestrial subsurface.</title>
        <authorList>
            <person name="Probst A.J."/>
            <person name="Ladd B."/>
            <person name="Jarett J.K."/>
            <person name="Geller-Mcgrath D.E."/>
            <person name="Sieber C.M.K."/>
            <person name="Emerson J.B."/>
            <person name="Anantharaman K."/>
            <person name="Thomas B.C."/>
            <person name="Malmstrom R."/>
            <person name="Stieglmeier M."/>
            <person name="Klingl A."/>
            <person name="Woyke T."/>
            <person name="Ryan C.M."/>
            <person name="Banfield J.F."/>
        </authorList>
    </citation>
    <scope>NUCLEOTIDE SEQUENCE [LARGE SCALE GENOMIC DNA]</scope>
</reference>
<keyword evidence="3 6" id="KW-0521">NADP</keyword>
<dbReference type="PROSITE" id="PS00895">
    <property type="entry name" value="3_HYDROXYISOBUT_DH"/>
    <property type="match status" value="1"/>
</dbReference>
<dbReference type="InterPro" id="IPR036291">
    <property type="entry name" value="NAD(P)-bd_dom_sf"/>
</dbReference>
<dbReference type="InterPro" id="IPR013328">
    <property type="entry name" value="6PGD_dom2"/>
</dbReference>
<dbReference type="PRINTS" id="PR00079">
    <property type="entry name" value="G6PDHDRGNASE"/>
</dbReference>
<organism evidence="8 9">
    <name type="scientific">Candidatus Andersenbacteria bacterium CG10_big_fil_rev_8_21_14_0_10_54_11</name>
    <dbReference type="NCBI Taxonomy" id="1974485"/>
    <lineage>
        <taxon>Bacteria</taxon>
        <taxon>Candidatus Anderseniibacteriota</taxon>
    </lineage>
</organism>
<dbReference type="AlphaFoldDB" id="A0A2M6X0A2"/>